<keyword evidence="2" id="KW-1185">Reference proteome</keyword>
<evidence type="ECO:0000313" key="2">
    <source>
        <dbReference type="Proteomes" id="UP001327560"/>
    </source>
</evidence>
<protein>
    <submittedName>
        <fullName evidence="1">Uncharacterized protein</fullName>
    </submittedName>
</protein>
<accession>A0AAQ3Q6Z6</accession>
<proteinExistence type="predicted"/>
<name>A0AAQ3Q6Z6_9LILI</name>
<dbReference type="EMBL" id="CP136892">
    <property type="protein sequence ID" value="WOL01326.1"/>
    <property type="molecule type" value="Genomic_DNA"/>
</dbReference>
<evidence type="ECO:0000313" key="1">
    <source>
        <dbReference type="EMBL" id="WOL01326.1"/>
    </source>
</evidence>
<gene>
    <name evidence="1" type="ORF">Cni_G10042</name>
</gene>
<organism evidence="1 2">
    <name type="scientific">Canna indica</name>
    <name type="common">Indian-shot</name>
    <dbReference type="NCBI Taxonomy" id="4628"/>
    <lineage>
        <taxon>Eukaryota</taxon>
        <taxon>Viridiplantae</taxon>
        <taxon>Streptophyta</taxon>
        <taxon>Embryophyta</taxon>
        <taxon>Tracheophyta</taxon>
        <taxon>Spermatophyta</taxon>
        <taxon>Magnoliopsida</taxon>
        <taxon>Liliopsida</taxon>
        <taxon>Zingiberales</taxon>
        <taxon>Cannaceae</taxon>
        <taxon>Canna</taxon>
    </lineage>
</organism>
<sequence length="205" mass="23220">MMEISPGFVSTDSFQLYLHSHFELEANFPATRPPTLALNLYLREDPHSISIFQGVHHDRHRGEHVFLIPTLGCILQDRHIWEQELQRMLVQALPRDRPHYLNVQLLTFYLSSYSDLICRQFPTIYGGTMVMCAMIVPRFVARQLGPSFSGVAHGGSGVFGGIPASTRARVRGLKRIVFDEDEGTTSANSSKETLCHMLRRFQSSS</sequence>
<reference evidence="1 2" key="1">
    <citation type="submission" date="2023-10" db="EMBL/GenBank/DDBJ databases">
        <title>Chromosome-scale genome assembly provides insights into flower coloration mechanisms of Canna indica.</title>
        <authorList>
            <person name="Li C."/>
        </authorList>
    </citation>
    <scope>NUCLEOTIDE SEQUENCE [LARGE SCALE GENOMIC DNA]</scope>
    <source>
        <tissue evidence="1">Flower</tissue>
    </source>
</reference>
<dbReference type="AlphaFoldDB" id="A0AAQ3Q6Z6"/>
<dbReference type="Proteomes" id="UP001327560">
    <property type="component" value="Chromosome 3"/>
</dbReference>